<sequence length="172" mass="17773">MAKRAGSADVGFRAGVPGWSAEVGTRLQALFDAAGGISRASRISDVSLETLGHWRDGKSRPAFFPLAALCEATGVSMQWLATGRGPMRDGDADHTVRAATPVKPGLLFGTVDTGRLDEAFKEALARSGIPASEIGDTSALMLLTILLHDAATKASHATKSEGSSASRAKVPG</sequence>
<dbReference type="InterPro" id="IPR001387">
    <property type="entry name" value="Cro/C1-type_HTH"/>
</dbReference>
<comment type="caution">
    <text evidence="2">The sequence shown here is derived from an EMBL/GenBank/DDBJ whole genome shotgun (WGS) entry which is preliminary data.</text>
</comment>
<reference evidence="3" key="1">
    <citation type="journal article" date="2021" name="Syst. Appl. Microbiol.">
        <title>Roseomonas hellenica sp. nov., isolated from roots of wild-growing Alkanna tinctoria.</title>
        <authorList>
            <person name="Rat A."/>
            <person name="Naranjo H.D."/>
            <person name="Lebbe L."/>
            <person name="Cnockaert M."/>
            <person name="Krigas N."/>
            <person name="Grigoriadou K."/>
            <person name="Maloupa E."/>
            <person name="Willems A."/>
        </authorList>
    </citation>
    <scope>NUCLEOTIDE SEQUENCE [LARGE SCALE GENOMIC DNA]</scope>
    <source>
        <strain evidence="3">LMG 31159</strain>
    </source>
</reference>
<gene>
    <name evidence="2" type="ORF">GXW78_11850</name>
</gene>
<dbReference type="InterPro" id="IPR010982">
    <property type="entry name" value="Lambda_DNA-bd_dom_sf"/>
</dbReference>
<dbReference type="EMBL" id="JAAEDI010000011">
    <property type="protein sequence ID" value="MBR0650359.1"/>
    <property type="molecule type" value="Genomic_DNA"/>
</dbReference>
<evidence type="ECO:0000313" key="2">
    <source>
        <dbReference type="EMBL" id="MBR0650359.1"/>
    </source>
</evidence>
<protein>
    <submittedName>
        <fullName evidence="2">Helix-turn-helix transcriptional regulator</fullName>
    </submittedName>
</protein>
<dbReference type="PROSITE" id="PS50943">
    <property type="entry name" value="HTH_CROC1"/>
    <property type="match status" value="1"/>
</dbReference>
<dbReference type="Gene3D" id="1.10.260.40">
    <property type="entry name" value="lambda repressor-like DNA-binding domains"/>
    <property type="match status" value="1"/>
</dbReference>
<organism evidence="2 3">
    <name type="scientific">Neoroseomonas terrae</name>
    <dbReference type="NCBI Taxonomy" id="424799"/>
    <lineage>
        <taxon>Bacteria</taxon>
        <taxon>Pseudomonadati</taxon>
        <taxon>Pseudomonadota</taxon>
        <taxon>Alphaproteobacteria</taxon>
        <taxon>Acetobacterales</taxon>
        <taxon>Acetobacteraceae</taxon>
        <taxon>Neoroseomonas</taxon>
    </lineage>
</organism>
<feature type="domain" description="HTH cro/C1-type" evidence="1">
    <location>
        <begin position="41"/>
        <end position="80"/>
    </location>
</feature>
<name>A0ABS5EH53_9PROT</name>
<dbReference type="Proteomes" id="UP000698752">
    <property type="component" value="Unassembled WGS sequence"/>
</dbReference>
<accession>A0ABS5EH53</accession>
<dbReference type="CDD" id="cd00093">
    <property type="entry name" value="HTH_XRE"/>
    <property type="match status" value="1"/>
</dbReference>
<keyword evidence="3" id="KW-1185">Reference proteome</keyword>
<evidence type="ECO:0000313" key="3">
    <source>
        <dbReference type="Proteomes" id="UP000698752"/>
    </source>
</evidence>
<evidence type="ECO:0000259" key="1">
    <source>
        <dbReference type="PROSITE" id="PS50943"/>
    </source>
</evidence>
<dbReference type="RefSeq" id="WP_211868986.1">
    <property type="nucleotide sequence ID" value="NZ_JAAEDI010000011.1"/>
</dbReference>
<proteinExistence type="predicted"/>
<dbReference type="SUPFAM" id="SSF47413">
    <property type="entry name" value="lambda repressor-like DNA-binding domains"/>
    <property type="match status" value="1"/>
</dbReference>